<gene>
    <name evidence="1" type="ORF">TWF102_005638</name>
</gene>
<dbReference type="AlphaFoldDB" id="A0A7C8JF82"/>
<protein>
    <submittedName>
        <fullName evidence="1">Uncharacterized protein</fullName>
    </submittedName>
</protein>
<organism evidence="1 2">
    <name type="scientific">Orbilia oligospora</name>
    <name type="common">Nematode-trapping fungus</name>
    <name type="synonym">Arthrobotrys oligospora</name>
    <dbReference type="NCBI Taxonomy" id="2813651"/>
    <lineage>
        <taxon>Eukaryota</taxon>
        <taxon>Fungi</taxon>
        <taxon>Dikarya</taxon>
        <taxon>Ascomycota</taxon>
        <taxon>Pezizomycotina</taxon>
        <taxon>Orbiliomycetes</taxon>
        <taxon>Orbiliales</taxon>
        <taxon>Orbiliaceae</taxon>
        <taxon>Orbilia</taxon>
    </lineage>
</organism>
<reference evidence="1 2" key="1">
    <citation type="submission" date="2019-06" db="EMBL/GenBank/DDBJ databases">
        <authorList>
            <person name="Palmer J.M."/>
        </authorList>
    </citation>
    <scope>NUCLEOTIDE SEQUENCE [LARGE SCALE GENOMIC DNA]</scope>
    <source>
        <strain evidence="1 2">TWF102</strain>
    </source>
</reference>
<evidence type="ECO:0000313" key="1">
    <source>
        <dbReference type="EMBL" id="KAF3099233.1"/>
    </source>
</evidence>
<comment type="caution">
    <text evidence="1">The sequence shown here is derived from an EMBL/GenBank/DDBJ whole genome shotgun (WGS) entry which is preliminary data.</text>
</comment>
<name>A0A7C8JF82_ORBOL</name>
<dbReference type="Proteomes" id="UP000475325">
    <property type="component" value="Unassembled WGS sequence"/>
</dbReference>
<evidence type="ECO:0000313" key="2">
    <source>
        <dbReference type="Proteomes" id="UP000475325"/>
    </source>
</evidence>
<dbReference type="EMBL" id="WIQW01000029">
    <property type="protein sequence ID" value="KAF3099233.1"/>
    <property type="molecule type" value="Genomic_DNA"/>
</dbReference>
<accession>A0A7C8JF82</accession>
<proteinExistence type="predicted"/>
<sequence length="100" mass="11248">MPRRTFSPGVFLEIQAAFGRADLDIMTFDLVTNGTCRLPSSQLLPWLHTSWSFGSSSTDASYPVWCKVLSNAFLRALSCYRSPASRLYENSEKPISTFFV</sequence>